<evidence type="ECO:0000313" key="3">
    <source>
        <dbReference type="Proteomes" id="UP000663193"/>
    </source>
</evidence>
<dbReference type="VEuPathDB" id="FungiDB:JI435_105520"/>
<keyword evidence="3" id="KW-1185">Reference proteome</keyword>
<organism evidence="2 3">
    <name type="scientific">Phaeosphaeria nodorum (strain SN15 / ATCC MYA-4574 / FGSC 10173)</name>
    <name type="common">Glume blotch fungus</name>
    <name type="synonym">Parastagonospora nodorum</name>
    <dbReference type="NCBI Taxonomy" id="321614"/>
    <lineage>
        <taxon>Eukaryota</taxon>
        <taxon>Fungi</taxon>
        <taxon>Dikarya</taxon>
        <taxon>Ascomycota</taxon>
        <taxon>Pezizomycotina</taxon>
        <taxon>Dothideomycetes</taxon>
        <taxon>Pleosporomycetidae</taxon>
        <taxon>Pleosporales</taxon>
        <taxon>Pleosporineae</taxon>
        <taxon>Phaeosphaeriaceae</taxon>
        <taxon>Parastagonospora</taxon>
    </lineage>
</organism>
<dbReference type="Gene3D" id="2.170.270.10">
    <property type="entry name" value="SET domain"/>
    <property type="match status" value="1"/>
</dbReference>
<dbReference type="PANTHER" id="PTHR47332:SF2">
    <property type="entry name" value="SET-6"/>
    <property type="match status" value="1"/>
</dbReference>
<evidence type="ECO:0000313" key="2">
    <source>
        <dbReference type="EMBL" id="QRD04616.1"/>
    </source>
</evidence>
<evidence type="ECO:0000259" key="1">
    <source>
        <dbReference type="PROSITE" id="PS50280"/>
    </source>
</evidence>
<dbReference type="EMBL" id="CP069039">
    <property type="protein sequence ID" value="QRD04616.1"/>
    <property type="molecule type" value="Genomic_DNA"/>
</dbReference>
<name>A0A7U2FK44_PHANO</name>
<dbReference type="Pfam" id="PF00856">
    <property type="entry name" value="SET"/>
    <property type="match status" value="1"/>
</dbReference>
<dbReference type="PANTHER" id="PTHR47332">
    <property type="entry name" value="SET DOMAIN-CONTAINING PROTEIN 5"/>
    <property type="match status" value="1"/>
</dbReference>
<dbReference type="InterPro" id="IPR001214">
    <property type="entry name" value="SET_dom"/>
</dbReference>
<protein>
    <recommendedName>
        <fullName evidence="1">SET domain-containing protein</fullName>
    </recommendedName>
</protein>
<proteinExistence type="predicted"/>
<dbReference type="AlphaFoldDB" id="A0A7U2FK44"/>
<dbReference type="OrthoDB" id="265717at2759"/>
<reference evidence="3" key="1">
    <citation type="journal article" date="2021" name="BMC Genomics">
        <title>Chromosome-level genome assembly and manually-curated proteome of model necrotroph Parastagonospora nodorum Sn15 reveals a genome-wide trove of candidate effector homologs, and redundancy of virulence-related functions within an accessory chromosome.</title>
        <authorList>
            <person name="Bertazzoni S."/>
            <person name="Jones D.A.B."/>
            <person name="Phan H.T."/>
            <person name="Tan K.-C."/>
            <person name="Hane J.K."/>
        </authorList>
    </citation>
    <scope>NUCLEOTIDE SEQUENCE [LARGE SCALE GENOMIC DNA]</scope>
    <source>
        <strain evidence="3">SN15 / ATCC MYA-4574 / FGSC 10173)</strain>
    </source>
</reference>
<dbReference type="Proteomes" id="UP000663193">
    <property type="component" value="Chromosome 17"/>
</dbReference>
<gene>
    <name evidence="2" type="ORF">JI435_105520</name>
</gene>
<dbReference type="InterPro" id="IPR046341">
    <property type="entry name" value="SET_dom_sf"/>
</dbReference>
<feature type="domain" description="SET" evidence="1">
    <location>
        <begin position="1"/>
        <end position="140"/>
    </location>
</feature>
<accession>A0A7U2FK44</accession>
<sequence>MSIIYNVRPSPGQGLGCFSTTLIPAGTLIFSETPLFNVREPRGNAAVIVAFNNATKPQQDDYLALYAQDSDSQGDARVIDIFNSNAWQTGPRTSICPQAARFNHACVPNASFAWNSRICRITVHAIVDIPADTQIYLSYERPYQTKDERAEKLAAYGFACSCAACGSNAAASDVRRARMAKLNARIRFEKRQLWRSPVPRAALELIRLLKEEGLVGEALGLAYHDAAEGWRRHGRLDMAVIYAVKELDVSVMCFGQNSPCVDASMAFLQELRSRFAMEVESRNEQA</sequence>
<dbReference type="SUPFAM" id="SSF82199">
    <property type="entry name" value="SET domain"/>
    <property type="match status" value="1"/>
</dbReference>
<dbReference type="PROSITE" id="PS50280">
    <property type="entry name" value="SET"/>
    <property type="match status" value="1"/>
</dbReference>
<dbReference type="SMART" id="SM00317">
    <property type="entry name" value="SET"/>
    <property type="match status" value="1"/>
</dbReference>
<dbReference type="CDD" id="cd20071">
    <property type="entry name" value="SET_SMYD"/>
    <property type="match status" value="1"/>
</dbReference>
<dbReference type="InterPro" id="IPR053185">
    <property type="entry name" value="SET_domain_protein"/>
</dbReference>